<dbReference type="Pfam" id="PF05739">
    <property type="entry name" value="SNARE"/>
    <property type="match status" value="1"/>
</dbReference>
<reference evidence="4 5" key="1">
    <citation type="journal article" date="2009" name="Nature">
        <title>Evolution of pathogenicity and sexual reproduction in eight Candida genomes.</title>
        <authorList>
            <person name="Butler G."/>
            <person name="Rasmussen M.D."/>
            <person name="Lin M.F."/>
            <person name="Santos M.A."/>
            <person name="Sakthikumar S."/>
            <person name="Munro C.A."/>
            <person name="Rheinbay E."/>
            <person name="Grabherr M."/>
            <person name="Forche A."/>
            <person name="Reedy J.L."/>
            <person name="Agrafioti I."/>
            <person name="Arnaud M.B."/>
            <person name="Bates S."/>
            <person name="Brown A.J."/>
            <person name="Brunke S."/>
            <person name="Costanzo M.C."/>
            <person name="Fitzpatrick D.A."/>
            <person name="de Groot P.W."/>
            <person name="Harris D."/>
            <person name="Hoyer L.L."/>
            <person name="Hube B."/>
            <person name="Klis F.M."/>
            <person name="Kodira C."/>
            <person name="Lennard N."/>
            <person name="Logue M.E."/>
            <person name="Martin R."/>
            <person name="Neiman A.M."/>
            <person name="Nikolaou E."/>
            <person name="Quail M.A."/>
            <person name="Quinn J."/>
            <person name="Santos M.C."/>
            <person name="Schmitzberger F.F."/>
            <person name="Sherlock G."/>
            <person name="Shah P."/>
            <person name="Silverstein K.A."/>
            <person name="Skrzypek M.S."/>
            <person name="Soll D."/>
            <person name="Staggs R."/>
            <person name="Stansfield I."/>
            <person name="Stumpf M.P."/>
            <person name="Sudbery P.E."/>
            <person name="Srikantha T."/>
            <person name="Zeng Q."/>
            <person name="Berman J."/>
            <person name="Berriman M."/>
            <person name="Heitman J."/>
            <person name="Gow N.A."/>
            <person name="Lorenz M.C."/>
            <person name="Birren B.W."/>
            <person name="Kellis M."/>
            <person name="Cuomo C.A."/>
        </authorList>
    </citation>
    <scope>NUCLEOTIDE SEQUENCE [LARGE SCALE GENOMIC DNA]</scope>
    <source>
        <strain evidence="5">ATCC 11503 / BCRC 21390 / CBS 2605 / JCM 1781 / NBRC 1676 / NRRL YB-4239</strain>
    </source>
</reference>
<dbReference type="InParanoid" id="A5E2R7"/>
<dbReference type="GO" id="GO:0006886">
    <property type="term" value="P:intracellular protein transport"/>
    <property type="evidence" value="ECO:0007669"/>
    <property type="project" value="InterPro"/>
</dbReference>
<dbReference type="InterPro" id="IPR000727">
    <property type="entry name" value="T_SNARE_dom"/>
</dbReference>
<dbReference type="InterPro" id="IPR045242">
    <property type="entry name" value="Syntaxin"/>
</dbReference>
<feature type="domain" description="T-SNARE coiled-coil homology" evidence="3">
    <location>
        <begin position="191"/>
        <end position="253"/>
    </location>
</feature>
<dbReference type="Proteomes" id="UP000001996">
    <property type="component" value="Unassembled WGS sequence"/>
</dbReference>
<dbReference type="HOGENOM" id="CLU_059257_4_0_1"/>
<dbReference type="InterPro" id="IPR006012">
    <property type="entry name" value="Syntaxin/epimorphin_CS"/>
</dbReference>
<sequence>MSFNNAFDNDLERVATNTSHKYKDFPEFEALSDSIENQLHHIDHTLLSSIRKDLLNLDQTPAEEDQLLAEKLSSSFKKCTESYRKLNEFVKQLNDAIKQIESDHGDVETVYYLKQKESLQVKLVRDSLAKFKNYQQKFEVRQQSQLPNEDQGDSRLEYSNEQEFGELQQQQQQQVQITYEPVNAEELEQQTLLIQEREREIHQIHQDTQEINNIFSNLSSIINEQQLQVDSIENNIFDYSSNARHAANELRSAQRYQRRSSGTLFCCLMILIGVALFIILIGLIF</sequence>
<dbReference type="AlphaFoldDB" id="A5E2R7"/>
<dbReference type="SUPFAM" id="SSF47661">
    <property type="entry name" value="t-snare proteins"/>
    <property type="match status" value="1"/>
</dbReference>
<gene>
    <name evidence="4" type="ORF">LELG_03904</name>
</gene>
<dbReference type="PROSITE" id="PS00914">
    <property type="entry name" value="SYNTAXIN"/>
    <property type="match status" value="1"/>
</dbReference>
<dbReference type="GO" id="GO:0000149">
    <property type="term" value="F:SNARE binding"/>
    <property type="evidence" value="ECO:0007669"/>
    <property type="project" value="TreeGrafter"/>
</dbReference>
<feature type="transmembrane region" description="Helical" evidence="2">
    <location>
        <begin position="264"/>
        <end position="284"/>
    </location>
</feature>
<dbReference type="GO" id="GO:0006906">
    <property type="term" value="P:vesicle fusion"/>
    <property type="evidence" value="ECO:0007669"/>
    <property type="project" value="TreeGrafter"/>
</dbReference>
<keyword evidence="2" id="KW-0472">Membrane</keyword>
<dbReference type="InterPro" id="IPR010989">
    <property type="entry name" value="SNARE"/>
</dbReference>
<dbReference type="GeneID" id="5232244"/>
<dbReference type="GO" id="GO:0048278">
    <property type="term" value="P:vesicle docking"/>
    <property type="evidence" value="ECO:0007669"/>
    <property type="project" value="TreeGrafter"/>
</dbReference>
<keyword evidence="2" id="KW-1133">Transmembrane helix</keyword>
<dbReference type="GO" id="GO:0031201">
    <property type="term" value="C:SNARE complex"/>
    <property type="evidence" value="ECO:0007669"/>
    <property type="project" value="TreeGrafter"/>
</dbReference>
<dbReference type="FunCoup" id="A5E2R7">
    <property type="interactions" value="617"/>
</dbReference>
<dbReference type="eggNOG" id="KOG0811">
    <property type="taxonomic scope" value="Eukaryota"/>
</dbReference>
<dbReference type="PANTHER" id="PTHR19957">
    <property type="entry name" value="SYNTAXIN"/>
    <property type="match status" value="1"/>
</dbReference>
<dbReference type="OMA" id="VQITYEP"/>
<keyword evidence="5" id="KW-1185">Reference proteome</keyword>
<proteinExistence type="inferred from homology"/>
<protein>
    <recommendedName>
        <fullName evidence="3">t-SNARE coiled-coil homology domain-containing protein</fullName>
    </recommendedName>
</protein>
<name>A5E2R7_LODEL</name>
<dbReference type="EMBL" id="CH981528">
    <property type="protein sequence ID" value="EDK45725.1"/>
    <property type="molecule type" value="Genomic_DNA"/>
</dbReference>
<dbReference type="KEGG" id="lel:PVL30_004728"/>
<dbReference type="PANTHER" id="PTHR19957:SF38">
    <property type="entry name" value="LD27581P"/>
    <property type="match status" value="1"/>
</dbReference>
<dbReference type="Gene3D" id="1.20.5.110">
    <property type="match status" value="1"/>
</dbReference>
<evidence type="ECO:0000313" key="4">
    <source>
        <dbReference type="EMBL" id="EDK45725.1"/>
    </source>
</evidence>
<keyword evidence="2" id="KW-0812">Transmembrane</keyword>
<evidence type="ECO:0000259" key="3">
    <source>
        <dbReference type="PROSITE" id="PS50192"/>
    </source>
</evidence>
<dbReference type="GO" id="GO:0006896">
    <property type="term" value="P:Golgi to vacuole transport"/>
    <property type="evidence" value="ECO:0007669"/>
    <property type="project" value="TreeGrafter"/>
</dbReference>
<dbReference type="SMART" id="SM00397">
    <property type="entry name" value="t_SNARE"/>
    <property type="match status" value="1"/>
</dbReference>
<organism evidence="4 5">
    <name type="scientific">Lodderomyces elongisporus (strain ATCC 11503 / CBS 2605 / JCM 1781 / NBRC 1676 / NRRL YB-4239)</name>
    <name type="common">Yeast</name>
    <name type="synonym">Saccharomyces elongisporus</name>
    <dbReference type="NCBI Taxonomy" id="379508"/>
    <lineage>
        <taxon>Eukaryota</taxon>
        <taxon>Fungi</taxon>
        <taxon>Dikarya</taxon>
        <taxon>Ascomycota</taxon>
        <taxon>Saccharomycotina</taxon>
        <taxon>Pichiomycetes</taxon>
        <taxon>Debaryomycetaceae</taxon>
        <taxon>Candida/Lodderomyces clade</taxon>
        <taxon>Lodderomyces</taxon>
    </lineage>
</organism>
<dbReference type="PROSITE" id="PS50192">
    <property type="entry name" value="T_SNARE"/>
    <property type="match status" value="1"/>
</dbReference>
<dbReference type="GO" id="GO:0012505">
    <property type="term" value="C:endomembrane system"/>
    <property type="evidence" value="ECO:0007669"/>
    <property type="project" value="TreeGrafter"/>
</dbReference>
<comment type="similarity">
    <text evidence="1">Belongs to the syntaxin family.</text>
</comment>
<dbReference type="OrthoDB" id="364348at2759"/>
<evidence type="ECO:0000256" key="2">
    <source>
        <dbReference type="SAM" id="Phobius"/>
    </source>
</evidence>
<dbReference type="GO" id="GO:0005484">
    <property type="term" value="F:SNAP receptor activity"/>
    <property type="evidence" value="ECO:0007669"/>
    <property type="project" value="InterPro"/>
</dbReference>
<dbReference type="CDD" id="cd15840">
    <property type="entry name" value="SNARE_Qa"/>
    <property type="match status" value="1"/>
</dbReference>
<dbReference type="STRING" id="379508.A5E2R7"/>
<accession>A5E2R7</accession>
<evidence type="ECO:0000256" key="1">
    <source>
        <dbReference type="ARBA" id="ARBA00009063"/>
    </source>
</evidence>
<evidence type="ECO:0000313" key="5">
    <source>
        <dbReference type="Proteomes" id="UP000001996"/>
    </source>
</evidence>